<reference evidence="2" key="1">
    <citation type="journal article" date="2023" name="Mol. Biol. Evol.">
        <title>Third-Generation Sequencing Reveals the Adaptive Role of the Epigenome in Three Deep-Sea Polychaetes.</title>
        <authorList>
            <person name="Perez M."/>
            <person name="Aroh O."/>
            <person name="Sun Y."/>
            <person name="Lan Y."/>
            <person name="Juniper S.K."/>
            <person name="Young C.R."/>
            <person name="Angers B."/>
            <person name="Qian P.Y."/>
        </authorList>
    </citation>
    <scope>NUCLEOTIDE SEQUENCE</scope>
    <source>
        <strain evidence="2">R07B-5</strain>
    </source>
</reference>
<gene>
    <name evidence="2" type="ORF">NP493_736g01004</name>
</gene>
<dbReference type="Proteomes" id="UP001209878">
    <property type="component" value="Unassembled WGS sequence"/>
</dbReference>
<evidence type="ECO:0000313" key="3">
    <source>
        <dbReference type="Proteomes" id="UP001209878"/>
    </source>
</evidence>
<keyword evidence="3" id="KW-1185">Reference proteome</keyword>
<sequence length="108" mass="11450">MMDTEVVAEGELREWATAHKNTAKTIDLLAKDGFSSMDAVELLDKEDLSVKNTARPAETSAEGPAAQASEGGRADDGSHRDNNGGDGHVRGWRNSPSGRSGEPASQRD</sequence>
<feature type="compositionally biased region" description="Basic and acidic residues" evidence="1">
    <location>
        <begin position="72"/>
        <end position="89"/>
    </location>
</feature>
<name>A0AAD9KQ64_RIDPI</name>
<comment type="caution">
    <text evidence="2">The sequence shown here is derived from an EMBL/GenBank/DDBJ whole genome shotgun (WGS) entry which is preliminary data.</text>
</comment>
<dbReference type="AlphaFoldDB" id="A0AAD9KQ64"/>
<proteinExistence type="predicted"/>
<evidence type="ECO:0000313" key="2">
    <source>
        <dbReference type="EMBL" id="KAK2175292.1"/>
    </source>
</evidence>
<dbReference type="EMBL" id="JAODUO010000738">
    <property type="protein sequence ID" value="KAK2175292.1"/>
    <property type="molecule type" value="Genomic_DNA"/>
</dbReference>
<evidence type="ECO:0000256" key="1">
    <source>
        <dbReference type="SAM" id="MobiDB-lite"/>
    </source>
</evidence>
<organism evidence="2 3">
    <name type="scientific">Ridgeia piscesae</name>
    <name type="common">Tubeworm</name>
    <dbReference type="NCBI Taxonomy" id="27915"/>
    <lineage>
        <taxon>Eukaryota</taxon>
        <taxon>Metazoa</taxon>
        <taxon>Spiralia</taxon>
        <taxon>Lophotrochozoa</taxon>
        <taxon>Annelida</taxon>
        <taxon>Polychaeta</taxon>
        <taxon>Sedentaria</taxon>
        <taxon>Canalipalpata</taxon>
        <taxon>Sabellida</taxon>
        <taxon>Siboglinidae</taxon>
        <taxon>Ridgeia</taxon>
    </lineage>
</organism>
<feature type="region of interest" description="Disordered" evidence="1">
    <location>
        <begin position="45"/>
        <end position="108"/>
    </location>
</feature>
<protein>
    <submittedName>
        <fullName evidence="2">Uncharacterized protein</fullName>
    </submittedName>
</protein>
<accession>A0AAD9KQ64</accession>